<accession>A0A385STB9</accession>
<dbReference type="InterPro" id="IPR013154">
    <property type="entry name" value="ADH-like_N"/>
</dbReference>
<dbReference type="EMBL" id="CP032382">
    <property type="protein sequence ID" value="AYB33561.1"/>
    <property type="molecule type" value="Genomic_DNA"/>
</dbReference>
<dbReference type="RefSeq" id="WP_119756795.1">
    <property type="nucleotide sequence ID" value="NZ_CP032382.1"/>
</dbReference>
<dbReference type="SMART" id="SM00829">
    <property type="entry name" value="PKS_ER"/>
    <property type="match status" value="1"/>
</dbReference>
<comment type="cofactor">
    <cofactor evidence="1 5">
        <name>Zn(2+)</name>
        <dbReference type="ChEBI" id="CHEBI:29105"/>
    </cofactor>
</comment>
<evidence type="ECO:0000256" key="5">
    <source>
        <dbReference type="RuleBase" id="RU361277"/>
    </source>
</evidence>
<keyword evidence="8" id="KW-1185">Reference proteome</keyword>
<dbReference type="InterPro" id="IPR002328">
    <property type="entry name" value="ADH_Zn_CS"/>
</dbReference>
<dbReference type="InterPro" id="IPR013149">
    <property type="entry name" value="ADH-like_C"/>
</dbReference>
<reference evidence="8" key="1">
    <citation type="submission" date="2018-09" db="EMBL/GenBank/DDBJ databases">
        <title>Chryseolinea sp. KIS68-18 isolated from soil.</title>
        <authorList>
            <person name="Weon H.-Y."/>
            <person name="Kwon S.-W."/>
            <person name="Lee S.A."/>
        </authorList>
    </citation>
    <scope>NUCLEOTIDE SEQUENCE [LARGE SCALE GENOMIC DNA]</scope>
    <source>
        <strain evidence="8">KIS68-18</strain>
    </source>
</reference>
<comment type="similarity">
    <text evidence="5">Belongs to the zinc-containing alcohol dehydrogenase family.</text>
</comment>
<sequence>MKIEAYAVKQPGGKAEPFAYERRLDKNEVLVKISHCAIATGDVQMMNNAWGDSKFPLVAGHEIIGTIEQRGSAVEHLKNGDRVGVGYQLAACFHCEFCWDGNEQFCPEQKVIAVDFPGGLAKHIIVDGRFAFKIPRELDSAKAAPLLSSGLTVYAAIVRANLPENSKTAVLGIGGLGHLAIQFLHKMGHDVSAFSRSREKSEMIRTLGGEFVDSSNLSANTALTRKFDFILSTLNVNFDLNAYLQMLSPQGKLCVVAQPLNKLPLNMGLLYDYAQRTIYGNYTGSRKDMTNMLAFSAKHNIQSMVEVMAFSQLNEAIDLVKKGKVPMKMVLQNTD</sequence>
<dbReference type="FunFam" id="3.40.50.720:FF:000022">
    <property type="entry name" value="Cinnamyl alcohol dehydrogenase"/>
    <property type="match status" value="1"/>
</dbReference>
<dbReference type="OrthoDB" id="9806940at2"/>
<keyword evidence="4" id="KW-0560">Oxidoreductase</keyword>
<dbReference type="SUPFAM" id="SSF51735">
    <property type="entry name" value="NAD(P)-binding Rossmann-fold domains"/>
    <property type="match status" value="1"/>
</dbReference>
<dbReference type="Pfam" id="PF00107">
    <property type="entry name" value="ADH_zinc_N"/>
    <property type="match status" value="1"/>
</dbReference>
<keyword evidence="2 5" id="KW-0479">Metal-binding</keyword>
<dbReference type="InterPro" id="IPR047109">
    <property type="entry name" value="CAD-like"/>
</dbReference>
<evidence type="ECO:0000256" key="3">
    <source>
        <dbReference type="ARBA" id="ARBA00022833"/>
    </source>
</evidence>
<dbReference type="PROSITE" id="PS00059">
    <property type="entry name" value="ADH_ZINC"/>
    <property type="match status" value="1"/>
</dbReference>
<dbReference type="Proteomes" id="UP000266183">
    <property type="component" value="Chromosome"/>
</dbReference>
<dbReference type="InterPro" id="IPR020843">
    <property type="entry name" value="ER"/>
</dbReference>
<dbReference type="InterPro" id="IPR011032">
    <property type="entry name" value="GroES-like_sf"/>
</dbReference>
<evidence type="ECO:0000256" key="4">
    <source>
        <dbReference type="ARBA" id="ARBA00023002"/>
    </source>
</evidence>
<evidence type="ECO:0000256" key="1">
    <source>
        <dbReference type="ARBA" id="ARBA00001947"/>
    </source>
</evidence>
<feature type="domain" description="Enoyl reductase (ER)" evidence="6">
    <location>
        <begin position="13"/>
        <end position="331"/>
    </location>
</feature>
<evidence type="ECO:0000256" key="2">
    <source>
        <dbReference type="ARBA" id="ARBA00022723"/>
    </source>
</evidence>
<dbReference type="Pfam" id="PF08240">
    <property type="entry name" value="ADH_N"/>
    <property type="match status" value="1"/>
</dbReference>
<evidence type="ECO:0000313" key="8">
    <source>
        <dbReference type="Proteomes" id="UP000266183"/>
    </source>
</evidence>
<dbReference type="Gene3D" id="3.90.180.10">
    <property type="entry name" value="Medium-chain alcohol dehydrogenases, catalytic domain"/>
    <property type="match status" value="1"/>
</dbReference>
<dbReference type="SUPFAM" id="SSF50129">
    <property type="entry name" value="GroES-like"/>
    <property type="match status" value="1"/>
</dbReference>
<dbReference type="GO" id="GO:0008106">
    <property type="term" value="F:alcohol dehydrogenase (NADP+) activity"/>
    <property type="evidence" value="ECO:0007669"/>
    <property type="project" value="UniProtKB-ARBA"/>
</dbReference>
<dbReference type="InterPro" id="IPR036291">
    <property type="entry name" value="NAD(P)-bd_dom_sf"/>
</dbReference>
<protein>
    <submittedName>
        <fullName evidence="7">NAD(P)-dependent alcohol dehydrogenase</fullName>
    </submittedName>
</protein>
<gene>
    <name evidence="7" type="ORF">D4L85_24550</name>
</gene>
<name>A0A385STB9_9BACT</name>
<dbReference type="GO" id="GO:0008270">
    <property type="term" value="F:zinc ion binding"/>
    <property type="evidence" value="ECO:0007669"/>
    <property type="project" value="InterPro"/>
</dbReference>
<evidence type="ECO:0000313" key="7">
    <source>
        <dbReference type="EMBL" id="AYB33561.1"/>
    </source>
</evidence>
<dbReference type="KEGG" id="chk:D4L85_24550"/>
<evidence type="ECO:0000259" key="6">
    <source>
        <dbReference type="SMART" id="SM00829"/>
    </source>
</evidence>
<organism evidence="7 8">
    <name type="scientific">Chryseolinea soli</name>
    <dbReference type="NCBI Taxonomy" id="2321403"/>
    <lineage>
        <taxon>Bacteria</taxon>
        <taxon>Pseudomonadati</taxon>
        <taxon>Bacteroidota</taxon>
        <taxon>Cytophagia</taxon>
        <taxon>Cytophagales</taxon>
        <taxon>Fulvivirgaceae</taxon>
        <taxon>Chryseolinea</taxon>
    </lineage>
</organism>
<dbReference type="CDD" id="cd05283">
    <property type="entry name" value="CAD1"/>
    <property type="match status" value="1"/>
</dbReference>
<dbReference type="AlphaFoldDB" id="A0A385STB9"/>
<dbReference type="PANTHER" id="PTHR42683">
    <property type="entry name" value="ALDEHYDE REDUCTASE"/>
    <property type="match status" value="1"/>
</dbReference>
<proteinExistence type="inferred from homology"/>
<dbReference type="Gene3D" id="3.40.50.720">
    <property type="entry name" value="NAD(P)-binding Rossmann-like Domain"/>
    <property type="match status" value="1"/>
</dbReference>
<keyword evidence="3 5" id="KW-0862">Zinc</keyword>